<dbReference type="EMBL" id="JAECZC010000052">
    <property type="protein sequence ID" value="MBH8564796.1"/>
    <property type="molecule type" value="Genomic_DNA"/>
</dbReference>
<dbReference type="Pfam" id="PF13313">
    <property type="entry name" value="DUF4082"/>
    <property type="match status" value="1"/>
</dbReference>
<dbReference type="RefSeq" id="WP_198126622.1">
    <property type="nucleotide sequence ID" value="NZ_JAECZC010000052.1"/>
</dbReference>
<keyword evidence="3" id="KW-1185">Reference proteome</keyword>
<dbReference type="Proteomes" id="UP000632766">
    <property type="component" value="Unassembled WGS sequence"/>
</dbReference>
<reference evidence="2 3" key="1">
    <citation type="journal article" date="2021" name="Int. J. Syst. Evol. Microbiol.">
        <title>Amazonocrinis nigriterrae gen. nov., sp. nov., Atlanticothrix silvestris gen. nov., sp. nov. and Dendronalium phyllosphericum gen. nov., sp. nov., nostocacean cyanobacteria from Brazilian environments.</title>
        <authorList>
            <person name="Alvarenga D.O."/>
            <person name="Andreote A.P.D."/>
            <person name="Branco L.H.Z."/>
            <person name="Delbaje E."/>
            <person name="Cruz R.B."/>
            <person name="Varani A.M."/>
            <person name="Fiore M.F."/>
        </authorList>
    </citation>
    <scope>NUCLEOTIDE SEQUENCE [LARGE SCALE GENOMIC DNA]</scope>
    <source>
        <strain evidence="2 3">CENA67</strain>
    </source>
</reference>
<dbReference type="InterPro" id="IPR025141">
    <property type="entry name" value="DUF4082"/>
</dbReference>
<accession>A0A8J7LB13</accession>
<feature type="domain" description="DUF4082" evidence="1">
    <location>
        <begin position="49"/>
        <end position="195"/>
    </location>
</feature>
<dbReference type="AlphaFoldDB" id="A0A8J7LB13"/>
<name>A0A8J7LB13_9NOST</name>
<evidence type="ECO:0000313" key="3">
    <source>
        <dbReference type="Proteomes" id="UP000632766"/>
    </source>
</evidence>
<protein>
    <submittedName>
        <fullName evidence="2">DUF4082 domain-containing protein</fullName>
    </submittedName>
</protein>
<evidence type="ECO:0000313" key="2">
    <source>
        <dbReference type="EMBL" id="MBH8564796.1"/>
    </source>
</evidence>
<organism evidence="2 3">
    <name type="scientific">Amazonocrinis nigriterrae CENA67</name>
    <dbReference type="NCBI Taxonomy" id="2794033"/>
    <lineage>
        <taxon>Bacteria</taxon>
        <taxon>Bacillati</taxon>
        <taxon>Cyanobacteriota</taxon>
        <taxon>Cyanophyceae</taxon>
        <taxon>Nostocales</taxon>
        <taxon>Nostocaceae</taxon>
        <taxon>Amazonocrinis</taxon>
        <taxon>Amazonocrinis nigriterrae</taxon>
    </lineage>
</organism>
<evidence type="ECO:0000259" key="1">
    <source>
        <dbReference type="Pfam" id="PF13313"/>
    </source>
</evidence>
<gene>
    <name evidence="2" type="ORF">I8748_21860</name>
</gene>
<proteinExistence type="predicted"/>
<comment type="caution">
    <text evidence="2">The sequence shown here is derived from an EMBL/GenBank/DDBJ whole genome shotgun (WGS) entry which is preliminary data.</text>
</comment>
<sequence>MLYTKWHKPRSIARTISTVFLVGLSSTYFHLQLASACTQVYSLWSDSVQPTFADSDNNPVELGVKFRTDVDGEVTAIRFYRIVPIDSGYTVNLWSATGQLLGSGVAVEGQSPTPGWQTIQLYPPVPIKANQFYIASYYASKGRYTVTENFFNNTGVDSGPLHAPRDGEQGSNGVYTYSLGGGFPTQSYNGSNYWVDVKFQTASTDH</sequence>